<sequence length="262" mass="31078">MHLNKTNLELLEHIIFKRFKTEIEKAGLSINRIDEEGFLFIEKDDLDYKIHLENSIRDFESNKSFHTVDTVIKILTEPEPEIPNWKEAKDYIYSSLVPNDSFDKSDILNQEFDNDLSKIFVYYQSDLIHWITNYQLENWGIDTSLIFEQADSNINRILNKTELEIQNLEGHKLCFFDTDFFMKSELLLATDLKAKTKKEIGWPIYCVFPVRDFIYMFGKKDFEYFTNRIGSIVIEEYENTQYPITTGIYEIGDKGFELKGKY</sequence>
<gene>
    <name evidence="1" type="ORF">P8625_04020</name>
</gene>
<evidence type="ECO:0000313" key="2">
    <source>
        <dbReference type="Proteomes" id="UP001232001"/>
    </source>
</evidence>
<name>A0ABY8L8M2_9FLAO</name>
<accession>A0ABY8L8M2</accession>
<proteinExistence type="predicted"/>
<dbReference type="RefSeq" id="WP_279652208.1">
    <property type="nucleotide sequence ID" value="NZ_CP122539.1"/>
</dbReference>
<organism evidence="1 2">
    <name type="scientific">Tenacibaculum tangerinum</name>
    <dbReference type="NCBI Taxonomy" id="3038772"/>
    <lineage>
        <taxon>Bacteria</taxon>
        <taxon>Pseudomonadati</taxon>
        <taxon>Bacteroidota</taxon>
        <taxon>Flavobacteriia</taxon>
        <taxon>Flavobacteriales</taxon>
        <taxon>Flavobacteriaceae</taxon>
        <taxon>Tenacibaculum</taxon>
    </lineage>
</organism>
<protein>
    <submittedName>
        <fullName evidence="1">Uncharacterized protein</fullName>
    </submittedName>
</protein>
<keyword evidence="2" id="KW-1185">Reference proteome</keyword>
<reference evidence="1 2" key="1">
    <citation type="submission" date="2023-04" db="EMBL/GenBank/DDBJ databases">
        <title>Tenacibaculum tangerinum sp. nov., isolated from sea tidal flat of South Korea.</title>
        <authorList>
            <person name="Lee S.H."/>
            <person name="Kim J.-J."/>
        </authorList>
    </citation>
    <scope>NUCLEOTIDE SEQUENCE [LARGE SCALE GENOMIC DNA]</scope>
    <source>
        <strain evidence="1 2">GRR-S3-23</strain>
    </source>
</reference>
<dbReference type="EMBL" id="CP122539">
    <property type="protein sequence ID" value="WGH76340.1"/>
    <property type="molecule type" value="Genomic_DNA"/>
</dbReference>
<dbReference type="Proteomes" id="UP001232001">
    <property type="component" value="Chromosome"/>
</dbReference>
<evidence type="ECO:0000313" key="1">
    <source>
        <dbReference type="EMBL" id="WGH76340.1"/>
    </source>
</evidence>